<organism evidence="2 3">
    <name type="scientific">Candidatus Sediminicultor quintus</name>
    <dbReference type="NCBI Taxonomy" id="1797291"/>
    <lineage>
        <taxon>Bacteria</taxon>
        <taxon>Pseudomonadati</taxon>
        <taxon>Atribacterota</taxon>
        <taxon>Candidatus Phoenicimicrobiia</taxon>
        <taxon>Candidatus Pheonicimicrobiales</taxon>
        <taxon>Candidatus Phoenicimicrobiaceae</taxon>
        <taxon>Candidatus Sediminicultor</taxon>
    </lineage>
</organism>
<dbReference type="AlphaFoldDB" id="A0A1F5A8P8"/>
<dbReference type="EMBL" id="MEYH01000071">
    <property type="protein sequence ID" value="OGD14955.1"/>
    <property type="molecule type" value="Genomic_DNA"/>
</dbReference>
<sequence length="269" mass="30807">MEIFALMGESGTGKSHKALLIAHKYNINYIIDDGLLIRKDKILAGHSAKKDKNRIQAVRTAIFEDPSHAHEVIEIIKKAKPVKILVIGTSVRMIDKIIKTLELPPPKRILKIEDISTDQEIEEAKSVRLKEGRHVIPLPGIEVQRKFPVNILESLEIFYKRRYSNKKIGERVIVRPPFSYFGKLYVSENAILDIIIYILKDFKEVVKLGKSQISIKEEGILINISLVLRYGENIPQVGLKIQKSLKKELEYITGINVILINIFVYNLKY</sequence>
<name>A0A1F5A8P8_9BACT</name>
<evidence type="ECO:0000256" key="1">
    <source>
        <dbReference type="ARBA" id="ARBA00005721"/>
    </source>
</evidence>
<dbReference type="Proteomes" id="UP000177701">
    <property type="component" value="Unassembled WGS sequence"/>
</dbReference>
<proteinExistence type="inferred from homology"/>
<evidence type="ECO:0000313" key="2">
    <source>
        <dbReference type="EMBL" id="OGD14955.1"/>
    </source>
</evidence>
<dbReference type="Pfam" id="PF03780">
    <property type="entry name" value="Asp23"/>
    <property type="match status" value="1"/>
</dbReference>
<evidence type="ECO:0008006" key="4">
    <source>
        <dbReference type="Google" id="ProtNLM"/>
    </source>
</evidence>
<protein>
    <recommendedName>
        <fullName evidence="4">Asp23/Gls24 family envelope stress response protein</fullName>
    </recommendedName>
</protein>
<accession>A0A1F5A8P8</accession>
<evidence type="ECO:0000313" key="3">
    <source>
        <dbReference type="Proteomes" id="UP000177701"/>
    </source>
</evidence>
<comment type="caution">
    <text evidence="2">The sequence shown here is derived from an EMBL/GenBank/DDBJ whole genome shotgun (WGS) entry which is preliminary data.</text>
</comment>
<dbReference type="InterPro" id="IPR027417">
    <property type="entry name" value="P-loop_NTPase"/>
</dbReference>
<dbReference type="SUPFAM" id="SSF52540">
    <property type="entry name" value="P-loop containing nucleoside triphosphate hydrolases"/>
    <property type="match status" value="1"/>
</dbReference>
<reference evidence="2 3" key="1">
    <citation type="journal article" date="2016" name="Nat. Commun.">
        <title>Thousands of microbial genomes shed light on interconnected biogeochemical processes in an aquifer system.</title>
        <authorList>
            <person name="Anantharaman K."/>
            <person name="Brown C.T."/>
            <person name="Hug L.A."/>
            <person name="Sharon I."/>
            <person name="Castelle C.J."/>
            <person name="Probst A.J."/>
            <person name="Thomas B.C."/>
            <person name="Singh A."/>
            <person name="Wilkins M.J."/>
            <person name="Karaoz U."/>
            <person name="Brodie E.L."/>
            <person name="Williams K.H."/>
            <person name="Hubbard S.S."/>
            <person name="Banfield J.F."/>
        </authorList>
    </citation>
    <scope>NUCLEOTIDE SEQUENCE [LARGE SCALE GENOMIC DNA]</scope>
</reference>
<gene>
    <name evidence="2" type="ORF">A2V47_08060</name>
</gene>
<comment type="similarity">
    <text evidence="1">Belongs to the asp23 family.</text>
</comment>
<dbReference type="STRING" id="1797291.A2V47_08060"/>
<dbReference type="InterPro" id="IPR005531">
    <property type="entry name" value="Asp23"/>
</dbReference>